<dbReference type="InterPro" id="IPR029058">
    <property type="entry name" value="AB_hydrolase_fold"/>
</dbReference>
<evidence type="ECO:0000256" key="4">
    <source>
        <dbReference type="ARBA" id="ARBA00022801"/>
    </source>
</evidence>
<accession>A0A2J6PF16</accession>
<dbReference type="SUPFAM" id="SSF53474">
    <property type="entry name" value="alpha/beta-Hydrolases"/>
    <property type="match status" value="1"/>
</dbReference>
<keyword evidence="3" id="KW-0645">Protease</keyword>
<keyword evidence="8" id="KW-1185">Reference proteome</keyword>
<comment type="similarity">
    <text evidence="1">Belongs to the peptidase S10 family.</text>
</comment>
<keyword evidence="2" id="KW-0121">Carboxypeptidase</keyword>
<evidence type="ECO:0000256" key="1">
    <source>
        <dbReference type="ARBA" id="ARBA00009431"/>
    </source>
</evidence>
<keyword evidence="6" id="KW-0732">Signal</keyword>
<evidence type="ECO:0000256" key="2">
    <source>
        <dbReference type="ARBA" id="ARBA00022645"/>
    </source>
</evidence>
<feature type="chain" id="PRO_5014405382" evidence="6">
    <location>
        <begin position="17"/>
        <end position="550"/>
    </location>
</feature>
<evidence type="ECO:0000256" key="3">
    <source>
        <dbReference type="ARBA" id="ARBA00022670"/>
    </source>
</evidence>
<keyword evidence="4 7" id="KW-0378">Hydrolase</keyword>
<name>A0A2J6PF16_9HELO</name>
<dbReference type="PRINTS" id="PR00724">
    <property type="entry name" value="CRBOXYPTASEC"/>
</dbReference>
<dbReference type="PANTHER" id="PTHR11802">
    <property type="entry name" value="SERINE PROTEASE FAMILY S10 SERINE CARBOXYPEPTIDASE"/>
    <property type="match status" value="1"/>
</dbReference>
<dbReference type="AlphaFoldDB" id="A0A2J6PF16"/>
<sequence length="550" mass="61259">MYIFKYTLLFAGTLVAASLHEKAAKYGRKSITRITTRDAPRVEKTSLFLNNRTASFAVNGSALPEVDFNIGESYAGTLPITPVASNPTDPNQLWFWFFPSSNPLACKEIVIWLNGGPGCSSLIGLLQEHGPFLWQPGTYQPYQNPYSWKNLTNMIYIDQPVRTGYSPGNISVNDEHDVTTQFMGFWANFIDLFSMQGYDIYITDESYAGQYIPYIASGFLDAKDEINFNLKGILINDPAMNDFDTLQQDRSPVVPAIQYYQNMIKLNETLMAYITEKAQTCGFTDFHDKYTTSFPPPGPIPTAPDAYSVPGCDLYYAIYNAALYTNPCFNQYHLIEYCPYLHDELGLSLGGGPNNYFNRTDVKAVLHAPNATNFYVCNGGLKIFYNGDESLPSALGPLPSVIERTNNTIIEHGLLNFLLFANGTLITIQNMTWNGAQGFQTPPSATQNFFAPYHQSLDYIIDVVINEAVLPPPGPPQYDTAGAGMQGTWHTERGLTFVTVPLAGHMIPQYTPGAAYRMLEFLLGRIEDLSVRGDYTTQHGNFTGGMGVWR</sequence>
<dbReference type="Proteomes" id="UP000235672">
    <property type="component" value="Unassembled WGS sequence"/>
</dbReference>
<protein>
    <submittedName>
        <fullName evidence="7">Alpha/beta-hydrolase</fullName>
    </submittedName>
</protein>
<dbReference type="InterPro" id="IPR001563">
    <property type="entry name" value="Peptidase_S10"/>
</dbReference>
<feature type="signal peptide" evidence="6">
    <location>
        <begin position="1"/>
        <end position="16"/>
    </location>
</feature>
<evidence type="ECO:0000256" key="6">
    <source>
        <dbReference type="SAM" id="SignalP"/>
    </source>
</evidence>
<evidence type="ECO:0000256" key="5">
    <source>
        <dbReference type="ARBA" id="ARBA00023180"/>
    </source>
</evidence>
<evidence type="ECO:0000313" key="7">
    <source>
        <dbReference type="EMBL" id="PMD12604.1"/>
    </source>
</evidence>
<dbReference type="GO" id="GO:0004185">
    <property type="term" value="F:serine-type carboxypeptidase activity"/>
    <property type="evidence" value="ECO:0007669"/>
    <property type="project" value="InterPro"/>
</dbReference>
<dbReference type="GO" id="GO:0006508">
    <property type="term" value="P:proteolysis"/>
    <property type="evidence" value="ECO:0007669"/>
    <property type="project" value="UniProtKB-KW"/>
</dbReference>
<dbReference type="PANTHER" id="PTHR11802:SF116">
    <property type="entry name" value="CARBOXYPEPTIDASE"/>
    <property type="match status" value="1"/>
</dbReference>
<organism evidence="7 8">
    <name type="scientific">Hyaloscypha hepaticicola</name>
    <dbReference type="NCBI Taxonomy" id="2082293"/>
    <lineage>
        <taxon>Eukaryota</taxon>
        <taxon>Fungi</taxon>
        <taxon>Dikarya</taxon>
        <taxon>Ascomycota</taxon>
        <taxon>Pezizomycotina</taxon>
        <taxon>Leotiomycetes</taxon>
        <taxon>Helotiales</taxon>
        <taxon>Hyaloscyphaceae</taxon>
        <taxon>Hyaloscypha</taxon>
    </lineage>
</organism>
<dbReference type="PROSITE" id="PS00560">
    <property type="entry name" value="CARBOXYPEPT_SER_HIS"/>
    <property type="match status" value="1"/>
</dbReference>
<gene>
    <name evidence="7" type="ORF">NA56DRAFT_586978</name>
</gene>
<dbReference type="EMBL" id="KZ613547">
    <property type="protein sequence ID" value="PMD12604.1"/>
    <property type="molecule type" value="Genomic_DNA"/>
</dbReference>
<dbReference type="Pfam" id="PF00450">
    <property type="entry name" value="Peptidase_S10"/>
    <property type="match status" value="1"/>
</dbReference>
<dbReference type="STRING" id="1745343.A0A2J6PF16"/>
<keyword evidence="5" id="KW-0325">Glycoprotein</keyword>
<dbReference type="OrthoDB" id="443318at2759"/>
<evidence type="ECO:0000313" key="8">
    <source>
        <dbReference type="Proteomes" id="UP000235672"/>
    </source>
</evidence>
<dbReference type="InterPro" id="IPR033124">
    <property type="entry name" value="Ser_caboxypep_his_AS"/>
</dbReference>
<dbReference type="Gene3D" id="3.40.50.1820">
    <property type="entry name" value="alpha/beta hydrolase"/>
    <property type="match status" value="1"/>
</dbReference>
<reference evidence="7 8" key="1">
    <citation type="submission" date="2016-05" db="EMBL/GenBank/DDBJ databases">
        <title>A degradative enzymes factory behind the ericoid mycorrhizal symbiosis.</title>
        <authorList>
            <consortium name="DOE Joint Genome Institute"/>
            <person name="Martino E."/>
            <person name="Morin E."/>
            <person name="Grelet G."/>
            <person name="Kuo A."/>
            <person name="Kohler A."/>
            <person name="Daghino S."/>
            <person name="Barry K."/>
            <person name="Choi C."/>
            <person name="Cichocki N."/>
            <person name="Clum A."/>
            <person name="Copeland A."/>
            <person name="Hainaut M."/>
            <person name="Haridas S."/>
            <person name="Labutti K."/>
            <person name="Lindquist E."/>
            <person name="Lipzen A."/>
            <person name="Khouja H.-R."/>
            <person name="Murat C."/>
            <person name="Ohm R."/>
            <person name="Olson A."/>
            <person name="Spatafora J."/>
            <person name="Veneault-Fourrey C."/>
            <person name="Henrissat B."/>
            <person name="Grigoriev I."/>
            <person name="Martin F."/>
            <person name="Perotto S."/>
        </authorList>
    </citation>
    <scope>NUCLEOTIDE SEQUENCE [LARGE SCALE GENOMIC DNA]</scope>
    <source>
        <strain evidence="7 8">UAMH 7357</strain>
    </source>
</reference>
<proteinExistence type="inferred from homology"/>